<proteinExistence type="predicted"/>
<dbReference type="EMBL" id="CP113520">
    <property type="protein sequence ID" value="WAJ29951.1"/>
    <property type="molecule type" value="Genomic_DNA"/>
</dbReference>
<gene>
    <name evidence="1" type="ORF">OXU80_07000</name>
</gene>
<protein>
    <submittedName>
        <fullName evidence="1">DUF4214 domain-containing protein</fullName>
    </submittedName>
</protein>
<evidence type="ECO:0000313" key="2">
    <source>
        <dbReference type="Proteomes" id="UP001163223"/>
    </source>
</evidence>
<keyword evidence="2" id="KW-1185">Reference proteome</keyword>
<dbReference type="Proteomes" id="UP001163223">
    <property type="component" value="Chromosome"/>
</dbReference>
<name>A0ACD4NTB7_9HYPH</name>
<accession>A0ACD4NTB7</accession>
<reference evidence="1" key="1">
    <citation type="submission" date="2022-11" db="EMBL/GenBank/DDBJ databases">
        <title>beta-Carotene-producing bacterium, Jeongeuplla avenae sp. nov., alleviates the salt stress of Arabidopsis seedlings.</title>
        <authorList>
            <person name="Jiang L."/>
            <person name="Lee J."/>
        </authorList>
    </citation>
    <scope>NUCLEOTIDE SEQUENCE</scope>
    <source>
        <strain evidence="1">DY_R2A_6</strain>
    </source>
</reference>
<sequence length="775" mass="76168">MATIDDIRLAFQNILQRSGTEVSDAELNSYVSAVNSGALTLAQARAALINSPEGQDVQDVVRLYQVVFGRVPDQAGLNFQVDALRGPANEQNIAEGFAASPEFAARFGGNTVNTAFINAVYQQVLGRAPAASEVDFYLNSGFSAARIALAFSEAPEFRRSVDTAVSNFLDAAGQGTATYTGSLGGATNPGATFAFTAGIDALSGTAGNDTFVGDYAVTNQVTAADSVNGGAGVDTLNLFGATGTATLPQLSGVEVVNFTAPAGDVTANVASITDVTTVGLTNTATAAGTFTVNATQGASFSGVTGGKTHTVTTTATDTAVTVNVAASTLGTLNVDGAALTTIDLNATGTGASTIGTLASTGTETTVTVSGTQKLTVTNALADSVKTVNAAANSGGVTFTVGTSDASVTGGSGNDRFVFGTTLTTADTVVGGAGTDTIAVAGADYSTVVANGTLAALNSKVTGFEVLEFTGATATTISGTTFTNTEITKLLFNTTAADTINSAGSTRTYAFGELNTDAATINTGADVKSVNVALEGITGNGGDVGALTVNFTNNTAAQVGTGTINIASTGVNDAANPNTITSITGQSNTGALTTTSVVVTGSHDLTVGSVGTAANVNASAFTGKLVITGSAAQDIIVGGAGADTINATAGADTYAGGAGVDTFKFTALGQASANNLTTIADFTSGTDKLDVSGLSTAAGTFNATAVNVAAAPDFAGALNLAAAGNGGAAGVTTYFQFGGNTFVVVDNGAGAAFDSTTDAVIKLTGVVTLTATDVIA</sequence>
<evidence type="ECO:0000313" key="1">
    <source>
        <dbReference type="EMBL" id="WAJ29951.1"/>
    </source>
</evidence>
<organism evidence="1 2">
    <name type="scientific">Antarcticirhabdus aurantiaca</name>
    <dbReference type="NCBI Taxonomy" id="2606717"/>
    <lineage>
        <taxon>Bacteria</taxon>
        <taxon>Pseudomonadati</taxon>
        <taxon>Pseudomonadota</taxon>
        <taxon>Alphaproteobacteria</taxon>
        <taxon>Hyphomicrobiales</taxon>
        <taxon>Aurantimonadaceae</taxon>
        <taxon>Antarcticirhabdus</taxon>
    </lineage>
</organism>